<dbReference type="RefSeq" id="WP_284246549.1">
    <property type="nucleotide sequence ID" value="NZ_BSST01000001.1"/>
</dbReference>
<dbReference type="Gene3D" id="1.25.40.10">
    <property type="entry name" value="Tetratricopeptide repeat domain"/>
    <property type="match status" value="1"/>
</dbReference>
<keyword evidence="3" id="KW-0472">Membrane</keyword>
<dbReference type="SMART" id="SM00862">
    <property type="entry name" value="Trans_reg_C"/>
    <property type="match status" value="1"/>
</dbReference>
<organism evidence="5 6">
    <name type="scientific">Thalassotalea insulae</name>
    <dbReference type="NCBI Taxonomy" id="2056778"/>
    <lineage>
        <taxon>Bacteria</taxon>
        <taxon>Pseudomonadati</taxon>
        <taxon>Pseudomonadota</taxon>
        <taxon>Gammaproteobacteria</taxon>
        <taxon>Alteromonadales</taxon>
        <taxon>Colwelliaceae</taxon>
        <taxon>Thalassotalea</taxon>
    </lineage>
</organism>
<accession>A0ABQ6GML1</accession>
<feature type="domain" description="OmpR/PhoB-type" evidence="4">
    <location>
        <begin position="1"/>
        <end position="94"/>
    </location>
</feature>
<dbReference type="InterPro" id="IPR016032">
    <property type="entry name" value="Sig_transdc_resp-reg_C-effctor"/>
</dbReference>
<comment type="caution">
    <text evidence="5">The sequence shown here is derived from an EMBL/GenBank/DDBJ whole genome shotgun (WGS) entry which is preliminary data.</text>
</comment>
<keyword evidence="1 2" id="KW-0238">DNA-binding</keyword>
<dbReference type="InterPro" id="IPR001867">
    <property type="entry name" value="OmpR/PhoB-type_DNA-bd"/>
</dbReference>
<dbReference type="CDD" id="cd00383">
    <property type="entry name" value="trans_reg_C"/>
    <property type="match status" value="1"/>
</dbReference>
<evidence type="ECO:0000313" key="6">
    <source>
        <dbReference type="Proteomes" id="UP001157186"/>
    </source>
</evidence>
<keyword evidence="3" id="KW-1133">Transmembrane helix</keyword>
<dbReference type="SUPFAM" id="SSF48452">
    <property type="entry name" value="TPR-like"/>
    <property type="match status" value="1"/>
</dbReference>
<evidence type="ECO:0000256" key="1">
    <source>
        <dbReference type="ARBA" id="ARBA00023125"/>
    </source>
</evidence>
<name>A0ABQ6GML1_9GAMM</name>
<evidence type="ECO:0000313" key="5">
    <source>
        <dbReference type="EMBL" id="GLX76844.1"/>
    </source>
</evidence>
<dbReference type="EMBL" id="BSST01000001">
    <property type="protein sequence ID" value="GLX76844.1"/>
    <property type="molecule type" value="Genomic_DNA"/>
</dbReference>
<dbReference type="Proteomes" id="UP001157186">
    <property type="component" value="Unassembled WGS sequence"/>
</dbReference>
<feature type="DNA-binding region" description="OmpR/PhoB-type" evidence="2">
    <location>
        <begin position="1"/>
        <end position="94"/>
    </location>
</feature>
<dbReference type="PROSITE" id="PS51755">
    <property type="entry name" value="OMPR_PHOB"/>
    <property type="match status" value="1"/>
</dbReference>
<proteinExistence type="predicted"/>
<dbReference type="Pfam" id="PF00486">
    <property type="entry name" value="Trans_reg_C"/>
    <property type="match status" value="1"/>
</dbReference>
<dbReference type="Pfam" id="PF14559">
    <property type="entry name" value="TPR_19"/>
    <property type="match status" value="1"/>
</dbReference>
<reference evidence="5 6" key="1">
    <citation type="submission" date="2023-03" db="EMBL/GenBank/DDBJ databases">
        <title>Draft genome sequence of Thalassotalea insulae KCTC 62186T.</title>
        <authorList>
            <person name="Sawabe T."/>
        </authorList>
    </citation>
    <scope>NUCLEOTIDE SEQUENCE [LARGE SCALE GENOMIC DNA]</scope>
    <source>
        <strain evidence="5 6">KCTC 62186</strain>
    </source>
</reference>
<evidence type="ECO:0000256" key="2">
    <source>
        <dbReference type="PROSITE-ProRule" id="PRU01091"/>
    </source>
</evidence>
<dbReference type="Gene3D" id="1.10.10.10">
    <property type="entry name" value="Winged helix-like DNA-binding domain superfamily/Winged helix DNA-binding domain"/>
    <property type="match status" value="1"/>
</dbReference>
<sequence>MHYKTHGYLVHIHQQTVIHNGQRKNIRPKTFSLLIKFLENPYQVLSKQELLTSIWDDVEVQEQVLFQTITELRQVFAGDLVIKTHPRKGYAWVAPVELIAPETEKRSFFKAMLVRLKLWRYPLTAITIVLLLMNISFIYSSYWKSASTVQGEAGESSGSLVILPVENQIKDNDHQWVYLGAMDQLVSSLHSNAKIAVMDTDYVLEILRNADLLSQKSSDKIARIFQVSGAGLIVETQLSGASHQYQLKYTLHFKNTAKRGVIFQSNVNEALNKLSDKIASYTGQDVKHLVKGEHSDFANELMVRALEFSEQGNHLAASKVYQGLLQIEPDNIVARRLIADTYMEMHQLSAAEKHLWYAEQIAQQEHSPELVKIYYLLSYIDYIHGDLEQAKAKIATANQFATEHNDWLYRGFIAQLNAKIAIQTQDYQIAQQSLESALSYYEVMQCPVGKSNTLLEMSFLAHLQEKKAQTQEYFARASQIINQHQLTILQPRLSWFSEKVNINHQFDKIL</sequence>
<keyword evidence="6" id="KW-1185">Reference proteome</keyword>
<evidence type="ECO:0000256" key="3">
    <source>
        <dbReference type="SAM" id="Phobius"/>
    </source>
</evidence>
<protein>
    <recommendedName>
        <fullName evidence="4">OmpR/PhoB-type domain-containing protein</fullName>
    </recommendedName>
</protein>
<gene>
    <name evidence="5" type="ORF">tinsulaeT_01840</name>
</gene>
<dbReference type="SUPFAM" id="SSF46894">
    <property type="entry name" value="C-terminal effector domain of the bipartite response regulators"/>
    <property type="match status" value="1"/>
</dbReference>
<keyword evidence="3" id="KW-0812">Transmembrane</keyword>
<evidence type="ECO:0000259" key="4">
    <source>
        <dbReference type="PROSITE" id="PS51755"/>
    </source>
</evidence>
<feature type="transmembrane region" description="Helical" evidence="3">
    <location>
        <begin position="118"/>
        <end position="139"/>
    </location>
</feature>
<dbReference type="InterPro" id="IPR036388">
    <property type="entry name" value="WH-like_DNA-bd_sf"/>
</dbReference>
<dbReference type="InterPro" id="IPR011990">
    <property type="entry name" value="TPR-like_helical_dom_sf"/>
</dbReference>